<proteinExistence type="predicted"/>
<reference evidence="3" key="1">
    <citation type="journal article" date="2015" name="Nat. Genet.">
        <title>The genome and transcriptome of the zoonotic hookworm Ancylostoma ceylanicum identify infection-specific gene families.</title>
        <authorList>
            <person name="Schwarz E.M."/>
            <person name="Hu Y."/>
            <person name="Antoshechkin I."/>
            <person name="Miller M.M."/>
            <person name="Sternberg P.W."/>
            <person name="Aroian R.V."/>
        </authorList>
    </citation>
    <scope>NUCLEOTIDE SEQUENCE</scope>
    <source>
        <strain evidence="3">HY135</strain>
    </source>
</reference>
<sequence length="382" mass="45034">MLNEEIREIRQNRRFLARLRRNRVDSRSGDTNGSREVQASKDYRNRFQEEDQINDGELEERLSNEDDREPELNFPPLRPPDIIRSMYRCITEDTLDLNTAARIIQNEKNRGTFSQAVYDEFVRSDIVHRVNVFKYDGLYGNPHTLADALRDFTLSNIAHQLRADILTAQLKRISREIDVSTTKDAPQTDPKVELRNCVGTWILDAPPPFAKINLQEASEKWQRRKRDTTFQQLTALFRFVLMQATDPPEKIQDYSIRMNNRGGRNGNLKDLPDIVENILVGFAEDMMGYGRDEIKNPSKVDLSNSRFYLGLGENERERKFELEILKAERKRWRPDIYRALQRALRDIRSYSYEDGTENFIWKPNNRQSKRRFEEPCNTDGFY</sequence>
<feature type="compositionally biased region" description="Basic and acidic residues" evidence="1">
    <location>
        <begin position="38"/>
        <end position="49"/>
    </location>
</feature>
<accession>A0A016WVB1</accession>
<dbReference type="EMBL" id="JARK01000088">
    <property type="protein sequence ID" value="EYC43590.1"/>
    <property type="molecule type" value="Genomic_DNA"/>
</dbReference>
<protein>
    <submittedName>
        <fullName evidence="2">Uncharacterized protein</fullName>
    </submittedName>
</protein>
<evidence type="ECO:0000313" key="2">
    <source>
        <dbReference type="EMBL" id="EYC43590.1"/>
    </source>
</evidence>
<evidence type="ECO:0000313" key="3">
    <source>
        <dbReference type="Proteomes" id="UP000024635"/>
    </source>
</evidence>
<name>A0A016WVB1_9BILA</name>
<keyword evidence="3" id="KW-1185">Reference proteome</keyword>
<gene>
    <name evidence="2" type="primary">Acey_s0488.g2354</name>
    <name evidence="2" type="ORF">Y032_0488g2354</name>
</gene>
<dbReference type="AlphaFoldDB" id="A0A016WVB1"/>
<dbReference type="Proteomes" id="UP000024635">
    <property type="component" value="Unassembled WGS sequence"/>
</dbReference>
<evidence type="ECO:0000256" key="1">
    <source>
        <dbReference type="SAM" id="MobiDB-lite"/>
    </source>
</evidence>
<comment type="caution">
    <text evidence="2">The sequence shown here is derived from an EMBL/GenBank/DDBJ whole genome shotgun (WGS) entry which is preliminary data.</text>
</comment>
<organism evidence="2 3">
    <name type="scientific">Ancylostoma ceylanicum</name>
    <dbReference type="NCBI Taxonomy" id="53326"/>
    <lineage>
        <taxon>Eukaryota</taxon>
        <taxon>Metazoa</taxon>
        <taxon>Ecdysozoa</taxon>
        <taxon>Nematoda</taxon>
        <taxon>Chromadorea</taxon>
        <taxon>Rhabditida</taxon>
        <taxon>Rhabditina</taxon>
        <taxon>Rhabditomorpha</taxon>
        <taxon>Strongyloidea</taxon>
        <taxon>Ancylostomatidae</taxon>
        <taxon>Ancylostomatinae</taxon>
        <taxon>Ancylostoma</taxon>
    </lineage>
</organism>
<feature type="region of interest" description="Disordered" evidence="1">
    <location>
        <begin position="23"/>
        <end position="77"/>
    </location>
</feature>
<dbReference type="OrthoDB" id="5863605at2759"/>